<keyword evidence="2" id="KW-1185">Reference proteome</keyword>
<gene>
    <name evidence="1" type="ORF">UY3_11785</name>
</gene>
<dbReference type="Proteomes" id="UP000031443">
    <property type="component" value="Unassembled WGS sequence"/>
</dbReference>
<organism evidence="1 2">
    <name type="scientific">Chelonia mydas</name>
    <name type="common">Green sea-turtle</name>
    <name type="synonym">Chelonia agassizi</name>
    <dbReference type="NCBI Taxonomy" id="8469"/>
    <lineage>
        <taxon>Eukaryota</taxon>
        <taxon>Metazoa</taxon>
        <taxon>Chordata</taxon>
        <taxon>Craniata</taxon>
        <taxon>Vertebrata</taxon>
        <taxon>Euteleostomi</taxon>
        <taxon>Archelosauria</taxon>
        <taxon>Testudinata</taxon>
        <taxon>Testudines</taxon>
        <taxon>Cryptodira</taxon>
        <taxon>Durocryptodira</taxon>
        <taxon>Americhelydia</taxon>
        <taxon>Chelonioidea</taxon>
        <taxon>Cheloniidae</taxon>
        <taxon>Chelonia</taxon>
    </lineage>
</organism>
<protein>
    <submittedName>
        <fullName evidence="1">Uncharacterized protein</fullName>
    </submittedName>
</protein>
<accession>M7AZU7</accession>
<proteinExistence type="predicted"/>
<reference evidence="2" key="1">
    <citation type="journal article" date="2013" name="Nat. Genet.">
        <title>The draft genomes of soft-shell turtle and green sea turtle yield insights into the development and evolution of the turtle-specific body plan.</title>
        <authorList>
            <person name="Wang Z."/>
            <person name="Pascual-Anaya J."/>
            <person name="Zadissa A."/>
            <person name="Li W."/>
            <person name="Niimura Y."/>
            <person name="Huang Z."/>
            <person name="Li C."/>
            <person name="White S."/>
            <person name="Xiong Z."/>
            <person name="Fang D."/>
            <person name="Wang B."/>
            <person name="Ming Y."/>
            <person name="Chen Y."/>
            <person name="Zheng Y."/>
            <person name="Kuraku S."/>
            <person name="Pignatelli M."/>
            <person name="Herrero J."/>
            <person name="Beal K."/>
            <person name="Nozawa M."/>
            <person name="Li Q."/>
            <person name="Wang J."/>
            <person name="Zhang H."/>
            <person name="Yu L."/>
            <person name="Shigenobu S."/>
            <person name="Wang J."/>
            <person name="Liu J."/>
            <person name="Flicek P."/>
            <person name="Searle S."/>
            <person name="Wang J."/>
            <person name="Kuratani S."/>
            <person name="Yin Y."/>
            <person name="Aken B."/>
            <person name="Zhang G."/>
            <person name="Irie N."/>
        </authorList>
    </citation>
    <scope>NUCLEOTIDE SEQUENCE [LARGE SCALE GENOMIC DNA]</scope>
</reference>
<dbReference type="AlphaFoldDB" id="M7AZU7"/>
<evidence type="ECO:0000313" key="1">
    <source>
        <dbReference type="EMBL" id="EMP31101.1"/>
    </source>
</evidence>
<sequence length="256" mass="28514">MKLDARLKDCFRPLRGRGEWGKGRLKSSGSLQAVAKSIKHQAIFCRCTYSPFDAQEKGKRPVGNEILLLLAEEQTGRGGCASIMTPKPGLLAGFEPWLSSPTEQTSSLLRARLCWLFEVTELFGFFLRRELSPVGTTWLQERSDRGTVVPIRLYRCKLVPGPRISIGIAPVGYIWRSHEEDKGNGVNLVERLMFYDCMEPSCVEMPIGCYPGPRVADVLKLDSAGYTEVKGLFTPSSKSDSSGYSPYSLNPKIRMV</sequence>
<dbReference type="EMBL" id="KB546907">
    <property type="protein sequence ID" value="EMP31101.1"/>
    <property type="molecule type" value="Genomic_DNA"/>
</dbReference>
<evidence type="ECO:0000313" key="2">
    <source>
        <dbReference type="Proteomes" id="UP000031443"/>
    </source>
</evidence>
<name>M7AZU7_CHEMY</name>